<dbReference type="Proteomes" id="UP000808349">
    <property type="component" value="Unassembled WGS sequence"/>
</dbReference>
<accession>A0A9D7S657</accession>
<evidence type="ECO:0000313" key="2">
    <source>
        <dbReference type="Proteomes" id="UP000808349"/>
    </source>
</evidence>
<dbReference type="InterPro" id="IPR029035">
    <property type="entry name" value="DHS-like_NAD/FAD-binding_dom"/>
</dbReference>
<sequence>MNITITDAINNSLFFFGAGASYDSGCKLSSGMLEDLKRKISSSDNETFNKPEKEALKFLLSCLEYHSEWRTLETSENFKFTPNIEELALLIRRVKNRENFLPYPITGNWADKLVLLESEFDSLPESDKQADTLFGSLDRIIKSRLLREWLEPSNLEFLNPLKEFFQSYPSTNFRMDIFSLNNDMVLEKYFTDNQINPWRGFVSGEWRGFEEENIPEDYGRINLYKLHGSLDWVRLDSGEFKEKDKLVPEDEQYIEQEHNPYVIFGQGTKTFSVEPFFSLLQQFQKKLKEKSYIFVIGYSFFDPYINNLLIKAVNGDSKKLIIINPFFGPEKLKTETKDGFKFLYDDFFLKIKYPQNITAVDLAKYIQEIQENSFYSEMPEFNIKQVNANSLELLPVGMKTFLETYFKNGGEVFTNFITEYESKRAEEYPF</sequence>
<reference evidence="1 2" key="1">
    <citation type="submission" date="2020-10" db="EMBL/GenBank/DDBJ databases">
        <title>Connecting structure to function with the recovery of over 1000 high-quality activated sludge metagenome-assembled genomes encoding full-length rRNA genes using long-read sequencing.</title>
        <authorList>
            <person name="Singleton C.M."/>
            <person name="Petriglieri F."/>
            <person name="Kristensen J.M."/>
            <person name="Kirkegaard R.H."/>
            <person name="Michaelsen T.Y."/>
            <person name="Andersen M.H."/>
            <person name="Karst S.M."/>
            <person name="Dueholm M.S."/>
            <person name="Nielsen P.H."/>
            <person name="Albertsen M."/>
        </authorList>
    </citation>
    <scope>NUCLEOTIDE SEQUENCE [LARGE SCALE GENOMIC DNA]</scope>
    <source>
        <strain evidence="1">Ribe_18-Q3-R11-54_BAT3C.373</strain>
    </source>
</reference>
<comment type="caution">
    <text evidence="1">The sequence shown here is derived from an EMBL/GenBank/DDBJ whole genome shotgun (WGS) entry which is preliminary data.</text>
</comment>
<gene>
    <name evidence="1" type="ORF">IPO85_00905</name>
</gene>
<evidence type="ECO:0000313" key="1">
    <source>
        <dbReference type="EMBL" id="MBK9716086.1"/>
    </source>
</evidence>
<dbReference type="EMBL" id="JADKFW010000004">
    <property type="protein sequence ID" value="MBK9716086.1"/>
    <property type="molecule type" value="Genomic_DNA"/>
</dbReference>
<protein>
    <submittedName>
        <fullName evidence="1">SIR2 family protein</fullName>
    </submittedName>
</protein>
<dbReference type="SUPFAM" id="SSF52467">
    <property type="entry name" value="DHS-like NAD/FAD-binding domain"/>
    <property type="match status" value="1"/>
</dbReference>
<proteinExistence type="predicted"/>
<name>A0A9D7S657_9BACT</name>
<dbReference type="AlphaFoldDB" id="A0A9D7S657"/>
<dbReference type="Pfam" id="PF13289">
    <property type="entry name" value="SIR2_2"/>
    <property type="match status" value="1"/>
</dbReference>
<organism evidence="1 2">
    <name type="scientific">Candidatus Defluviibacterium haderslevense</name>
    <dbReference type="NCBI Taxonomy" id="2981993"/>
    <lineage>
        <taxon>Bacteria</taxon>
        <taxon>Pseudomonadati</taxon>
        <taxon>Bacteroidota</taxon>
        <taxon>Saprospiria</taxon>
        <taxon>Saprospirales</taxon>
        <taxon>Saprospiraceae</taxon>
        <taxon>Candidatus Defluviibacterium</taxon>
    </lineage>
</organism>